<dbReference type="RefSeq" id="WP_116517222.1">
    <property type="nucleotide sequence ID" value="NZ_JACCEX010000001.1"/>
</dbReference>
<proteinExistence type="predicted"/>
<accession>A0A2U1CPW2</accession>
<dbReference type="Proteomes" id="UP000246145">
    <property type="component" value="Unassembled WGS sequence"/>
</dbReference>
<evidence type="ECO:0000313" key="2">
    <source>
        <dbReference type="Proteomes" id="UP000246145"/>
    </source>
</evidence>
<comment type="caution">
    <text evidence="1">The sequence shown here is derived from an EMBL/GenBank/DDBJ whole genome shotgun (WGS) entry which is preliminary data.</text>
</comment>
<keyword evidence="2" id="KW-1185">Reference proteome</keyword>
<gene>
    <name evidence="1" type="ORF">C7440_0312</name>
</gene>
<evidence type="ECO:0000313" key="1">
    <source>
        <dbReference type="EMBL" id="PVY67926.1"/>
    </source>
</evidence>
<organism evidence="1 2">
    <name type="scientific">Pusillimonas noertemannii</name>
    <dbReference type="NCBI Taxonomy" id="305977"/>
    <lineage>
        <taxon>Bacteria</taxon>
        <taxon>Pseudomonadati</taxon>
        <taxon>Pseudomonadota</taxon>
        <taxon>Betaproteobacteria</taxon>
        <taxon>Burkholderiales</taxon>
        <taxon>Alcaligenaceae</taxon>
        <taxon>Pusillimonas</taxon>
    </lineage>
</organism>
<sequence>MSRLSIAFATRQAFGSHSIRGGSPLGASGLAQRWRISLIPVLPAAPARFARAVQPPRIKA</sequence>
<protein>
    <submittedName>
        <fullName evidence="1">Uncharacterized protein</fullName>
    </submittedName>
</protein>
<dbReference type="AlphaFoldDB" id="A0A2U1CPW2"/>
<reference evidence="1 2" key="1">
    <citation type="submission" date="2018-04" db="EMBL/GenBank/DDBJ databases">
        <title>Genomic Encyclopedia of Type Strains, Phase IV (KMG-IV): sequencing the most valuable type-strain genomes for metagenomic binning, comparative biology and taxonomic classification.</title>
        <authorList>
            <person name="Goeker M."/>
        </authorList>
    </citation>
    <scope>NUCLEOTIDE SEQUENCE [LARGE SCALE GENOMIC DNA]</scope>
    <source>
        <strain evidence="1 2">DSM 10065</strain>
    </source>
</reference>
<name>A0A2U1CPW2_9BURK</name>
<dbReference type="EMBL" id="QEKO01000001">
    <property type="protein sequence ID" value="PVY67926.1"/>
    <property type="molecule type" value="Genomic_DNA"/>
</dbReference>